<feature type="region of interest" description="Disordered" evidence="1">
    <location>
        <begin position="340"/>
        <end position="361"/>
    </location>
</feature>
<evidence type="ECO:0000313" key="4">
    <source>
        <dbReference type="EMBL" id="KAF7313514.1"/>
    </source>
</evidence>
<proteinExistence type="predicted"/>
<accession>A0A8H6WCD2</accession>
<feature type="domain" description="DUF6534" evidence="3">
    <location>
        <begin position="187"/>
        <end position="272"/>
    </location>
</feature>
<dbReference type="InterPro" id="IPR045339">
    <property type="entry name" value="DUF6534"/>
</dbReference>
<reference evidence="4" key="1">
    <citation type="submission" date="2020-05" db="EMBL/GenBank/DDBJ databases">
        <title>Mycena genomes resolve the evolution of fungal bioluminescence.</title>
        <authorList>
            <person name="Tsai I.J."/>
        </authorList>
    </citation>
    <scope>NUCLEOTIDE SEQUENCE</scope>
    <source>
        <strain evidence="4">110903Hualien_Pintung</strain>
    </source>
</reference>
<feature type="transmembrane region" description="Helical" evidence="2">
    <location>
        <begin position="12"/>
        <end position="34"/>
    </location>
</feature>
<protein>
    <recommendedName>
        <fullName evidence="3">DUF6534 domain-containing protein</fullName>
    </recommendedName>
</protein>
<feature type="transmembrane region" description="Helical" evidence="2">
    <location>
        <begin position="136"/>
        <end position="161"/>
    </location>
</feature>
<evidence type="ECO:0000313" key="5">
    <source>
        <dbReference type="Proteomes" id="UP000613580"/>
    </source>
</evidence>
<keyword evidence="2" id="KW-0472">Membrane</keyword>
<evidence type="ECO:0000256" key="1">
    <source>
        <dbReference type="SAM" id="MobiDB-lite"/>
    </source>
</evidence>
<dbReference type="AlphaFoldDB" id="A0A8H6WCD2"/>
<sequence>MASALDNTIGSSFVGVVVAATLYGVSCVQTWFYFSRYGASDVWYIKTLVCVCLAFDTIHQALISHTVYFYAITNYNNPEALERLVWSILLEVLFNVGPCSTAALPLLIISVAQGLIGLLVQGFLTMRVWRLSNRNICLTVVAGALVLAEFGCSVGEFPFTIQSMQLKTWQDLGQLKPLSMTVNVLGAASDFVIAMILVYYLRRSRTGFKKSDTMIRKLIVFSVTTGLLVGVCAIASLVSILLWGQTLIYVAFYFSLGRLEFNTLLATLNARKDILADDPEDISFSLQTMSKVVPRKLNSGVNPRFCFLGTMRLLNQVFCFQHRATLSIKIDTTHEVNSDRLSERSCNSPKSQETEEMMVAV</sequence>
<dbReference type="PANTHER" id="PTHR40465:SF1">
    <property type="entry name" value="DUF6534 DOMAIN-CONTAINING PROTEIN"/>
    <property type="match status" value="1"/>
</dbReference>
<dbReference type="OrthoDB" id="3263055at2759"/>
<evidence type="ECO:0000256" key="2">
    <source>
        <dbReference type="SAM" id="Phobius"/>
    </source>
</evidence>
<organism evidence="4 5">
    <name type="scientific">Mycena chlorophos</name>
    <name type="common">Agaric fungus</name>
    <name type="synonym">Agaricus chlorophos</name>
    <dbReference type="NCBI Taxonomy" id="658473"/>
    <lineage>
        <taxon>Eukaryota</taxon>
        <taxon>Fungi</taxon>
        <taxon>Dikarya</taxon>
        <taxon>Basidiomycota</taxon>
        <taxon>Agaricomycotina</taxon>
        <taxon>Agaricomycetes</taxon>
        <taxon>Agaricomycetidae</taxon>
        <taxon>Agaricales</taxon>
        <taxon>Marasmiineae</taxon>
        <taxon>Mycenaceae</taxon>
        <taxon>Mycena</taxon>
    </lineage>
</organism>
<feature type="transmembrane region" description="Helical" evidence="2">
    <location>
        <begin position="181"/>
        <end position="201"/>
    </location>
</feature>
<keyword evidence="5" id="KW-1185">Reference proteome</keyword>
<gene>
    <name evidence="4" type="ORF">HMN09_00507300</name>
</gene>
<feature type="transmembrane region" description="Helical" evidence="2">
    <location>
        <begin position="221"/>
        <end position="242"/>
    </location>
</feature>
<name>A0A8H6WCD2_MYCCL</name>
<keyword evidence="2" id="KW-0812">Transmembrane</keyword>
<comment type="caution">
    <text evidence="4">The sequence shown here is derived from an EMBL/GenBank/DDBJ whole genome shotgun (WGS) entry which is preliminary data.</text>
</comment>
<dbReference type="Proteomes" id="UP000613580">
    <property type="component" value="Unassembled WGS sequence"/>
</dbReference>
<feature type="transmembrane region" description="Helical" evidence="2">
    <location>
        <begin position="102"/>
        <end position="124"/>
    </location>
</feature>
<keyword evidence="2" id="KW-1133">Transmembrane helix</keyword>
<dbReference type="PANTHER" id="PTHR40465">
    <property type="entry name" value="CHROMOSOME 1, WHOLE GENOME SHOTGUN SEQUENCE"/>
    <property type="match status" value="1"/>
</dbReference>
<evidence type="ECO:0000259" key="3">
    <source>
        <dbReference type="Pfam" id="PF20152"/>
    </source>
</evidence>
<dbReference type="EMBL" id="JACAZE010000006">
    <property type="protein sequence ID" value="KAF7313514.1"/>
    <property type="molecule type" value="Genomic_DNA"/>
</dbReference>
<dbReference type="Pfam" id="PF20152">
    <property type="entry name" value="DUF6534"/>
    <property type="match status" value="1"/>
</dbReference>